<dbReference type="Proteomes" id="UP000184123">
    <property type="component" value="Unassembled WGS sequence"/>
</dbReference>
<dbReference type="STRING" id="44933.SAMN05660971_02060"/>
<protein>
    <submittedName>
        <fullName evidence="2">Sigma-70 region 2</fullName>
    </submittedName>
</protein>
<proteinExistence type="predicted"/>
<name>A0A1M7FTB2_9GAMM</name>
<sequence>MLLLILSVLSSGSIVTNDKGHRPSTAVIHAGLADALNACAKGTLSGLEALARQSTPAFVAVARQFVDAQSEVEDIVHDTLFLAWQNAWRFNPAEDAPGPWLMHVLSSRLNSQLSAPCLEPYDPRAASHERAELPPPLERHESLAAEQLWNMAECLAPGDIDDGFRARLIGAFELLSAAQRMPLTPSGELADPNLFDPILGPRMRLSRIAMRTRQHVDRYLTQPLSRSALAIWMHQLPGAQRIEHWGLPRHSLEARFRDALEVDVAPRSLTLNMNYPRSFPDRRIRHGINKRLLWDGSWDQHLEPFTASRRLHFIADIWEHRRNLLNSRSYHQLAEQLARGNPIASHSDGILLDRPERVLAYLRRYLLYMESMACFGFDSQLGKDPLAAAIDRHGQLVKINKGLHRMAMAQVLGVPKVTVRVRGIHRLWWQQISAGSTGSEALERVLEALPHCPPAHH</sequence>
<feature type="domain" description="RNA polymerase sigma-70 region 2" evidence="1">
    <location>
        <begin position="52"/>
        <end position="108"/>
    </location>
</feature>
<dbReference type="Gene3D" id="1.10.1740.10">
    <property type="match status" value="1"/>
</dbReference>
<evidence type="ECO:0000313" key="2">
    <source>
        <dbReference type="EMBL" id="SHM07180.1"/>
    </source>
</evidence>
<dbReference type="InterPro" id="IPR013325">
    <property type="entry name" value="RNA_pol_sigma_r2"/>
</dbReference>
<organism evidence="2 3">
    <name type="scientific">Halomonas cupida</name>
    <dbReference type="NCBI Taxonomy" id="44933"/>
    <lineage>
        <taxon>Bacteria</taxon>
        <taxon>Pseudomonadati</taxon>
        <taxon>Pseudomonadota</taxon>
        <taxon>Gammaproteobacteria</taxon>
        <taxon>Oceanospirillales</taxon>
        <taxon>Halomonadaceae</taxon>
        <taxon>Halomonas</taxon>
    </lineage>
</organism>
<evidence type="ECO:0000259" key="1">
    <source>
        <dbReference type="Pfam" id="PF04542"/>
    </source>
</evidence>
<dbReference type="AlphaFoldDB" id="A0A1M7FTB2"/>
<dbReference type="InterPro" id="IPR007627">
    <property type="entry name" value="RNA_pol_sigma70_r2"/>
</dbReference>
<dbReference type="GO" id="GO:0003700">
    <property type="term" value="F:DNA-binding transcription factor activity"/>
    <property type="evidence" value="ECO:0007669"/>
    <property type="project" value="InterPro"/>
</dbReference>
<evidence type="ECO:0000313" key="3">
    <source>
        <dbReference type="Proteomes" id="UP000184123"/>
    </source>
</evidence>
<accession>A0A1M7FTB2</accession>
<dbReference type="Pfam" id="PF04542">
    <property type="entry name" value="Sigma70_r2"/>
    <property type="match status" value="1"/>
</dbReference>
<dbReference type="GO" id="GO:0006352">
    <property type="term" value="P:DNA-templated transcription initiation"/>
    <property type="evidence" value="ECO:0007669"/>
    <property type="project" value="InterPro"/>
</dbReference>
<dbReference type="EMBL" id="FRCA01000005">
    <property type="protein sequence ID" value="SHM07180.1"/>
    <property type="molecule type" value="Genomic_DNA"/>
</dbReference>
<gene>
    <name evidence="2" type="ORF">SAMN05660971_02060</name>
</gene>
<reference evidence="2 3" key="1">
    <citation type="submission" date="2016-11" db="EMBL/GenBank/DDBJ databases">
        <authorList>
            <person name="Jaros S."/>
            <person name="Januszkiewicz K."/>
            <person name="Wedrychowicz H."/>
        </authorList>
    </citation>
    <scope>NUCLEOTIDE SEQUENCE [LARGE SCALE GENOMIC DNA]</scope>
    <source>
        <strain evidence="2 3">DSM 4740</strain>
    </source>
</reference>
<dbReference type="SUPFAM" id="SSF88946">
    <property type="entry name" value="Sigma2 domain of RNA polymerase sigma factors"/>
    <property type="match status" value="1"/>
</dbReference>